<evidence type="ECO:0000256" key="2">
    <source>
        <dbReference type="ARBA" id="ARBA00022670"/>
    </source>
</evidence>
<dbReference type="GO" id="GO:0008236">
    <property type="term" value="F:serine-type peptidase activity"/>
    <property type="evidence" value="ECO:0007669"/>
    <property type="project" value="UniProtKB-KW"/>
</dbReference>
<name>A0A2T4VZ54_9HYPH</name>
<evidence type="ECO:0000256" key="4">
    <source>
        <dbReference type="ARBA" id="ARBA00022825"/>
    </source>
</evidence>
<accession>A0A2T4VZ54</accession>
<keyword evidence="2" id="KW-0645">Protease</keyword>
<evidence type="ECO:0000256" key="1">
    <source>
        <dbReference type="ARBA" id="ARBA00008683"/>
    </source>
</evidence>
<comment type="similarity">
    <text evidence="1">Belongs to the peptidase S49 family.</text>
</comment>
<dbReference type="PANTHER" id="PTHR42987">
    <property type="entry name" value="PEPTIDASE S49"/>
    <property type="match status" value="1"/>
</dbReference>
<dbReference type="AlphaFoldDB" id="A0A2T4VZ54"/>
<dbReference type="NCBIfam" id="TIGR00706">
    <property type="entry name" value="SppA_dom"/>
    <property type="match status" value="1"/>
</dbReference>
<proteinExistence type="inferred from homology"/>
<dbReference type="InterPro" id="IPR004635">
    <property type="entry name" value="Pept_S49_SppA"/>
</dbReference>
<dbReference type="Pfam" id="PF01343">
    <property type="entry name" value="Peptidase_S49"/>
    <property type="match status" value="1"/>
</dbReference>
<keyword evidence="4" id="KW-0720">Serine protease</keyword>
<sequence length="299" mass="33088">MKFIPNNLLKSLKLRHVVISLIALGGINYLWDSFVEVKIPHIARIRINGQIEDNNSKLIEAIRQVGNDNAAKALIISISSPGGTVYGSEAIHNAILAVRKHKPVIAEVLDTAASGAYQIACACNSIVASNSSLVGSIGVLSVFPQVKPLLDKLGISFITIKSSPMKAEPLPFNAPNEEAITMMRKLVLDYYHSFVQTIAKCRNMPYEKVLRLANGSIWSGSQAKKLGLVDIIGGEEAIIESLRSSWKVDKSIRKIKDRTPYNYKTRFIESFVSEMIFGDVLPFIKNQSHGRLLAMWYHP</sequence>
<dbReference type="GO" id="GO:0006508">
    <property type="term" value="P:proteolysis"/>
    <property type="evidence" value="ECO:0007669"/>
    <property type="project" value="UniProtKB-KW"/>
</dbReference>
<keyword evidence="3" id="KW-0378">Hydrolase</keyword>
<dbReference type="Proteomes" id="UP000240811">
    <property type="component" value="Unassembled WGS sequence"/>
</dbReference>
<gene>
    <name evidence="6" type="primary">sppA</name>
    <name evidence="6" type="ORF">C4617_01270</name>
</gene>
<dbReference type="InterPro" id="IPR029045">
    <property type="entry name" value="ClpP/crotonase-like_dom_sf"/>
</dbReference>
<dbReference type="EMBL" id="PSQJ01000001">
    <property type="protein sequence ID" value="PTL87060.1"/>
    <property type="molecule type" value="Genomic_DNA"/>
</dbReference>
<dbReference type="PANTHER" id="PTHR42987:SF7">
    <property type="entry name" value="SIGNAL PEPTIDE PEPTIDASE SPPA-RELATED"/>
    <property type="match status" value="1"/>
</dbReference>
<dbReference type="CDD" id="cd07023">
    <property type="entry name" value="S49_Sppa_N_C"/>
    <property type="match status" value="1"/>
</dbReference>
<comment type="caution">
    <text evidence="6">The sequence shown here is derived from an EMBL/GenBank/DDBJ whole genome shotgun (WGS) entry which is preliminary data.</text>
</comment>
<dbReference type="Gene3D" id="6.20.330.10">
    <property type="match status" value="1"/>
</dbReference>
<feature type="domain" description="Peptidase S49" evidence="5">
    <location>
        <begin position="99"/>
        <end position="248"/>
    </location>
</feature>
<evidence type="ECO:0000259" key="5">
    <source>
        <dbReference type="Pfam" id="PF01343"/>
    </source>
</evidence>
<dbReference type="InterPro" id="IPR047272">
    <property type="entry name" value="S49_SppA_C"/>
</dbReference>
<evidence type="ECO:0000313" key="6">
    <source>
        <dbReference type="EMBL" id="PTL87060.1"/>
    </source>
</evidence>
<evidence type="ECO:0000256" key="3">
    <source>
        <dbReference type="ARBA" id="ARBA00022801"/>
    </source>
</evidence>
<evidence type="ECO:0000313" key="7">
    <source>
        <dbReference type="Proteomes" id="UP000240811"/>
    </source>
</evidence>
<dbReference type="Gene3D" id="3.90.226.10">
    <property type="entry name" value="2-enoyl-CoA Hydratase, Chain A, domain 1"/>
    <property type="match status" value="1"/>
</dbReference>
<dbReference type="InterPro" id="IPR002142">
    <property type="entry name" value="Peptidase_S49"/>
</dbReference>
<protein>
    <submittedName>
        <fullName evidence="6">Signal peptide peptidase SppA</fullName>
    </submittedName>
</protein>
<reference evidence="7" key="1">
    <citation type="submission" date="2018-02" db="EMBL/GenBank/DDBJ databases">
        <title>Genome sequence of Candidatus Liberibacter europaeus.</title>
        <authorList>
            <person name="Frampton R.A."/>
            <person name="Thompson S.M."/>
            <person name="David C."/>
            <person name="Addison S.M."/>
            <person name="Smith G.R."/>
        </authorList>
    </citation>
    <scope>NUCLEOTIDE SEQUENCE [LARGE SCALE GENOMIC DNA]</scope>
</reference>
<dbReference type="SUPFAM" id="SSF52096">
    <property type="entry name" value="ClpP/crotonase"/>
    <property type="match status" value="1"/>
</dbReference>
<organism evidence="6 7">
    <name type="scientific">Candidatus Liberibacter europaeus</name>
    <dbReference type="NCBI Taxonomy" id="744859"/>
    <lineage>
        <taxon>Bacteria</taxon>
        <taxon>Pseudomonadati</taxon>
        <taxon>Pseudomonadota</taxon>
        <taxon>Alphaproteobacteria</taxon>
        <taxon>Hyphomicrobiales</taxon>
        <taxon>Rhizobiaceae</taxon>
        <taxon>Liberibacter</taxon>
    </lineage>
</organism>